<sequence>MKTLVSTIEPLRESTRINQDSSVTLPEITGSIVNANNTIAAQDINIVQ</sequence>
<dbReference type="Proteomes" id="UP000789702">
    <property type="component" value="Unassembled WGS sequence"/>
</dbReference>
<keyword evidence="2" id="KW-1185">Reference proteome</keyword>
<evidence type="ECO:0000313" key="2">
    <source>
        <dbReference type="Proteomes" id="UP000789702"/>
    </source>
</evidence>
<reference evidence="1" key="1">
    <citation type="submission" date="2021-06" db="EMBL/GenBank/DDBJ databases">
        <authorList>
            <person name="Kallberg Y."/>
            <person name="Tangrot J."/>
            <person name="Rosling A."/>
        </authorList>
    </citation>
    <scope>NUCLEOTIDE SEQUENCE</scope>
    <source>
        <strain evidence="1">IL203A</strain>
    </source>
</reference>
<organism evidence="1 2">
    <name type="scientific">Dentiscutata heterogama</name>
    <dbReference type="NCBI Taxonomy" id="1316150"/>
    <lineage>
        <taxon>Eukaryota</taxon>
        <taxon>Fungi</taxon>
        <taxon>Fungi incertae sedis</taxon>
        <taxon>Mucoromycota</taxon>
        <taxon>Glomeromycotina</taxon>
        <taxon>Glomeromycetes</taxon>
        <taxon>Diversisporales</taxon>
        <taxon>Gigasporaceae</taxon>
        <taxon>Dentiscutata</taxon>
    </lineage>
</organism>
<comment type="caution">
    <text evidence="1">The sequence shown here is derived from an EMBL/GenBank/DDBJ whole genome shotgun (WGS) entry which is preliminary data.</text>
</comment>
<evidence type="ECO:0000313" key="1">
    <source>
        <dbReference type="EMBL" id="CAG8501269.1"/>
    </source>
</evidence>
<gene>
    <name evidence="1" type="ORF">DHETER_LOCUS3019</name>
</gene>
<feature type="non-terminal residue" evidence="1">
    <location>
        <position position="48"/>
    </location>
</feature>
<accession>A0ACA9KZX0</accession>
<dbReference type="EMBL" id="CAJVPU010002446">
    <property type="protein sequence ID" value="CAG8501269.1"/>
    <property type="molecule type" value="Genomic_DNA"/>
</dbReference>
<proteinExistence type="predicted"/>
<name>A0ACA9KZX0_9GLOM</name>
<protein>
    <submittedName>
        <fullName evidence="1">1869_t:CDS:1</fullName>
    </submittedName>
</protein>